<sequence>MLSKRCLALAATFVLTVQHPSPRSLPSGKFEERVGSGQACADDSLDGMPWATSAQFQHPAGDQRTAPPGVGLSRGPGTAMGEHRHHLRRLPQVAVPSSAGFPVGHGSPQSQVIVDSSIQGLGLAAEAAVDWLCGRQPDNLALRVLVSMRTRRL</sequence>
<evidence type="ECO:0000256" key="1">
    <source>
        <dbReference type="SAM" id="MobiDB-lite"/>
    </source>
</evidence>
<comment type="caution">
    <text evidence="3">The sequence shown here is derived from an EMBL/GenBank/DDBJ whole genome shotgun (WGS) entry which is preliminary data.</text>
</comment>
<evidence type="ECO:0000313" key="4">
    <source>
        <dbReference type="Proteomes" id="UP000829685"/>
    </source>
</evidence>
<feature type="region of interest" description="Disordered" evidence="1">
    <location>
        <begin position="48"/>
        <end position="83"/>
    </location>
</feature>
<dbReference type="Proteomes" id="UP000829685">
    <property type="component" value="Unassembled WGS sequence"/>
</dbReference>
<feature type="signal peptide" evidence="2">
    <location>
        <begin position="1"/>
        <end position="18"/>
    </location>
</feature>
<reference evidence="3" key="1">
    <citation type="submission" date="2021-03" db="EMBL/GenBank/DDBJ databases">
        <title>Revisited historic fungal species revealed as producer of novel bioactive compounds through whole genome sequencing and comparative genomics.</title>
        <authorList>
            <person name="Vignolle G.A."/>
            <person name="Hochenegger N."/>
            <person name="Mach R.L."/>
            <person name="Mach-Aigner A.R."/>
            <person name="Javad Rahimi M."/>
            <person name="Salim K.A."/>
            <person name="Chan C.M."/>
            <person name="Lim L.B.L."/>
            <person name="Cai F."/>
            <person name="Druzhinina I.S."/>
            <person name="U'Ren J.M."/>
            <person name="Derntl C."/>
        </authorList>
    </citation>
    <scope>NUCLEOTIDE SEQUENCE</scope>
    <source>
        <strain evidence="3">TUCIM 5799</strain>
    </source>
</reference>
<feature type="chain" id="PRO_5040286403" evidence="2">
    <location>
        <begin position="19"/>
        <end position="153"/>
    </location>
</feature>
<keyword evidence="2" id="KW-0732">Signal</keyword>
<gene>
    <name evidence="3" type="ORF">JX265_012261</name>
</gene>
<name>A0A9P9WB53_9PEZI</name>
<accession>A0A9P9WB53</accession>
<organism evidence="3 4">
    <name type="scientific">Neoarthrinium moseri</name>
    <dbReference type="NCBI Taxonomy" id="1658444"/>
    <lineage>
        <taxon>Eukaryota</taxon>
        <taxon>Fungi</taxon>
        <taxon>Dikarya</taxon>
        <taxon>Ascomycota</taxon>
        <taxon>Pezizomycotina</taxon>
        <taxon>Sordariomycetes</taxon>
        <taxon>Xylariomycetidae</taxon>
        <taxon>Amphisphaeriales</taxon>
        <taxon>Apiosporaceae</taxon>
        <taxon>Neoarthrinium</taxon>
    </lineage>
</organism>
<dbReference type="EMBL" id="JAFIMR010000051">
    <property type="protein sequence ID" value="KAI1855073.1"/>
    <property type="molecule type" value="Genomic_DNA"/>
</dbReference>
<proteinExistence type="predicted"/>
<evidence type="ECO:0000313" key="3">
    <source>
        <dbReference type="EMBL" id="KAI1855073.1"/>
    </source>
</evidence>
<keyword evidence="4" id="KW-1185">Reference proteome</keyword>
<evidence type="ECO:0000256" key="2">
    <source>
        <dbReference type="SAM" id="SignalP"/>
    </source>
</evidence>
<dbReference type="AlphaFoldDB" id="A0A9P9WB53"/>
<protein>
    <submittedName>
        <fullName evidence="3">Uncharacterized protein</fullName>
    </submittedName>
</protein>